<gene>
    <name evidence="2" type="ORF">SDC9_170785</name>
</gene>
<organism evidence="2">
    <name type="scientific">bioreactor metagenome</name>
    <dbReference type="NCBI Taxonomy" id="1076179"/>
    <lineage>
        <taxon>unclassified sequences</taxon>
        <taxon>metagenomes</taxon>
        <taxon>ecological metagenomes</taxon>
    </lineage>
</organism>
<proteinExistence type="predicted"/>
<feature type="compositionally biased region" description="Basic and acidic residues" evidence="1">
    <location>
        <begin position="88"/>
        <end position="112"/>
    </location>
</feature>
<reference evidence="2" key="1">
    <citation type="submission" date="2019-08" db="EMBL/GenBank/DDBJ databases">
        <authorList>
            <person name="Kucharzyk K."/>
            <person name="Murdoch R.W."/>
            <person name="Higgins S."/>
            <person name="Loffler F."/>
        </authorList>
    </citation>
    <scope>NUCLEOTIDE SEQUENCE</scope>
</reference>
<evidence type="ECO:0000256" key="1">
    <source>
        <dbReference type="SAM" id="MobiDB-lite"/>
    </source>
</evidence>
<feature type="region of interest" description="Disordered" evidence="1">
    <location>
        <begin position="80"/>
        <end position="119"/>
    </location>
</feature>
<evidence type="ECO:0000313" key="2">
    <source>
        <dbReference type="EMBL" id="MPN23397.1"/>
    </source>
</evidence>
<comment type="caution">
    <text evidence="2">The sequence shown here is derived from an EMBL/GenBank/DDBJ whole genome shotgun (WGS) entry which is preliminary data.</text>
</comment>
<name>A0A645G921_9ZZZZ</name>
<accession>A0A645G921</accession>
<dbReference type="EMBL" id="VSSQ01071882">
    <property type="protein sequence ID" value="MPN23397.1"/>
    <property type="molecule type" value="Genomic_DNA"/>
</dbReference>
<sequence>MLQCQLQRLTLLRQQTEAGRAGHATRKRRVPQRTLQLRPGIGIRSIDDAYCIAIPQCGQHGIGVPGLGPQGCQVVRSGAQHGHLTGAQRERTQHHVQTDRIRTPHLDRDDPCRQAPTPPRQAFDHLGASLGSMEQYPGVSAARTAIL</sequence>
<protein>
    <submittedName>
        <fullName evidence="2">Uncharacterized protein</fullName>
    </submittedName>
</protein>
<dbReference type="AlphaFoldDB" id="A0A645G921"/>